<keyword evidence="7" id="KW-1185">Reference proteome</keyword>
<comment type="catalytic activity">
    <reaction evidence="4">
        <text>a long-chain fatty acid + ATP + CoA = a long-chain fatty acyl-CoA + AMP + diphosphate</text>
        <dbReference type="Rhea" id="RHEA:15421"/>
        <dbReference type="ChEBI" id="CHEBI:30616"/>
        <dbReference type="ChEBI" id="CHEBI:33019"/>
        <dbReference type="ChEBI" id="CHEBI:57287"/>
        <dbReference type="ChEBI" id="CHEBI:57560"/>
        <dbReference type="ChEBI" id="CHEBI:83139"/>
        <dbReference type="ChEBI" id="CHEBI:456215"/>
        <dbReference type="EC" id="6.2.1.3"/>
    </reaction>
    <physiologicalReaction direction="left-to-right" evidence="4">
        <dbReference type="Rhea" id="RHEA:15422"/>
    </physiologicalReaction>
</comment>
<evidence type="ECO:0000256" key="1">
    <source>
        <dbReference type="ARBA" id="ARBA00022598"/>
    </source>
</evidence>
<organism evidence="6 7">
    <name type="scientific">Enhygromyxa salina</name>
    <dbReference type="NCBI Taxonomy" id="215803"/>
    <lineage>
        <taxon>Bacteria</taxon>
        <taxon>Pseudomonadati</taxon>
        <taxon>Myxococcota</taxon>
        <taxon>Polyangia</taxon>
        <taxon>Nannocystales</taxon>
        <taxon>Nannocystaceae</taxon>
        <taxon>Enhygromyxa</taxon>
    </lineage>
</organism>
<dbReference type="Gene3D" id="3.30.300.30">
    <property type="match status" value="1"/>
</dbReference>
<evidence type="ECO:0000256" key="4">
    <source>
        <dbReference type="ARBA" id="ARBA00024484"/>
    </source>
</evidence>
<proteinExistence type="predicted"/>
<gene>
    <name evidence="6" type="ORF">ENSA5_34930</name>
</gene>
<dbReference type="GO" id="GO:0016020">
    <property type="term" value="C:membrane"/>
    <property type="evidence" value="ECO:0007669"/>
    <property type="project" value="TreeGrafter"/>
</dbReference>
<dbReference type="RefSeq" id="WP_106392841.1">
    <property type="nucleotide sequence ID" value="NZ_PVNK01000162.1"/>
</dbReference>
<name>A0A2S9XWK2_9BACT</name>
<keyword evidence="2" id="KW-0276">Fatty acid metabolism</keyword>
<dbReference type="OrthoDB" id="9803968at2"/>
<dbReference type="EC" id="6.2.1.3" evidence="6"/>
<dbReference type="InterPro" id="IPR000873">
    <property type="entry name" value="AMP-dep_synth/lig_dom"/>
</dbReference>
<dbReference type="PROSITE" id="PS00455">
    <property type="entry name" value="AMP_BINDING"/>
    <property type="match status" value="1"/>
</dbReference>
<sequence length="628" mass="68921">MSERSFAPRPAEGLNYPNVAQMFLARVRRAPELTALRFKRDGLWRPLSWRGWELAARELAAGLITELDVGRGDRVGLLAGTRVEWALCDVAIAMCGAVCVPIYATSTGAEIAFVLADSGARVLIADHPKMLARLHEHERGPRDGAEAWTSVSADALEHEIYIDPDPVADELGPAREGGKRMTLEALREAGRTALAGVNDARTRIEAAIAEVDLHDVFTIVYTSGTTGQPKGVVLTHKNLVYEAWAIKNSIAVDRTDQQLLMLPLAHIFARHLLWAAVDSGAVTALSERMATAVADMREIAPTYVGAVPRFYEKIQLEIEQELAARSLVERKLVDAAFGIGRRVSTSRQRGQGIRPLLAARHRVADKAVFEPIRARFGGKLRFFVSGAAPLSRSTAEFFHAAGLLILEGYGLTETTGATNVNRPDRFRFGTVGPVLPGCEVLIGDEGEILLRGHNVMAGYHGPQLDTSLIDADGWLHTGDVGEVREGFLRITDRLKDLIITAGGKNIAPQKIEARLRERVGLAHVLVTGDRRPYLVALVALDEAEMLEIAKRQGLGCRDYADLARHPRIRDIVGSYVDDLNKTLPRYETIKNFAILPEPVRAADVTPTQKLKRRAVEARWARLIDGLYA</sequence>
<dbReference type="GO" id="GO:0004467">
    <property type="term" value="F:long-chain fatty acid-CoA ligase activity"/>
    <property type="evidence" value="ECO:0007669"/>
    <property type="project" value="UniProtKB-EC"/>
</dbReference>
<dbReference type="InterPro" id="IPR020845">
    <property type="entry name" value="AMP-binding_CS"/>
</dbReference>
<dbReference type="PANTHER" id="PTHR43272:SF32">
    <property type="entry name" value="AMP-DEPENDENT SYNTHETASE_LIGASE DOMAIN-CONTAINING PROTEIN"/>
    <property type="match status" value="1"/>
</dbReference>
<keyword evidence="1 6" id="KW-0436">Ligase</keyword>
<comment type="caution">
    <text evidence="6">The sequence shown here is derived from an EMBL/GenBank/DDBJ whole genome shotgun (WGS) entry which is preliminary data.</text>
</comment>
<dbReference type="CDD" id="cd05907">
    <property type="entry name" value="VL_LC_FACS_like"/>
    <property type="match status" value="1"/>
</dbReference>
<dbReference type="EMBL" id="PVNK01000162">
    <property type="protein sequence ID" value="PRP97110.1"/>
    <property type="molecule type" value="Genomic_DNA"/>
</dbReference>
<evidence type="ECO:0000313" key="7">
    <source>
        <dbReference type="Proteomes" id="UP000237968"/>
    </source>
</evidence>
<dbReference type="SUPFAM" id="SSF56801">
    <property type="entry name" value="Acetyl-CoA synthetase-like"/>
    <property type="match status" value="1"/>
</dbReference>
<evidence type="ECO:0000256" key="3">
    <source>
        <dbReference type="ARBA" id="ARBA00023098"/>
    </source>
</evidence>
<reference evidence="6 7" key="1">
    <citation type="submission" date="2018-03" db="EMBL/GenBank/DDBJ databases">
        <title>Draft Genome Sequences of the Obligatory Marine Myxobacteria Enhygromyxa salina SWB005.</title>
        <authorList>
            <person name="Poehlein A."/>
            <person name="Moghaddam J.A."/>
            <person name="Harms H."/>
            <person name="Alanjari M."/>
            <person name="Koenig G.M."/>
            <person name="Daniel R."/>
            <person name="Schaeberle T.F."/>
        </authorList>
    </citation>
    <scope>NUCLEOTIDE SEQUENCE [LARGE SCALE GENOMIC DNA]</scope>
    <source>
        <strain evidence="6 7">SWB005</strain>
    </source>
</reference>
<dbReference type="Pfam" id="PF00501">
    <property type="entry name" value="AMP-binding"/>
    <property type="match status" value="1"/>
</dbReference>
<feature type="domain" description="AMP-dependent synthetase/ligase" evidence="5">
    <location>
        <begin position="25"/>
        <end position="460"/>
    </location>
</feature>
<keyword evidence="3" id="KW-0443">Lipid metabolism</keyword>
<evidence type="ECO:0000256" key="2">
    <source>
        <dbReference type="ARBA" id="ARBA00022832"/>
    </source>
</evidence>
<dbReference type="Pfam" id="PF23562">
    <property type="entry name" value="AMP-binding_C_3"/>
    <property type="match status" value="1"/>
</dbReference>
<accession>A0A2S9XWK2</accession>
<dbReference type="InterPro" id="IPR045851">
    <property type="entry name" value="AMP-bd_C_sf"/>
</dbReference>
<evidence type="ECO:0000259" key="5">
    <source>
        <dbReference type="Pfam" id="PF00501"/>
    </source>
</evidence>
<protein>
    <submittedName>
        <fullName evidence="6">Long-chain-fatty-acid--CoA ligase FadD15</fullName>
        <ecNumber evidence="6">6.2.1.3</ecNumber>
    </submittedName>
</protein>
<dbReference type="Proteomes" id="UP000237968">
    <property type="component" value="Unassembled WGS sequence"/>
</dbReference>
<dbReference type="PANTHER" id="PTHR43272">
    <property type="entry name" value="LONG-CHAIN-FATTY-ACID--COA LIGASE"/>
    <property type="match status" value="1"/>
</dbReference>
<evidence type="ECO:0000313" key="6">
    <source>
        <dbReference type="EMBL" id="PRP97110.1"/>
    </source>
</evidence>
<dbReference type="Gene3D" id="3.40.50.12780">
    <property type="entry name" value="N-terminal domain of ligase-like"/>
    <property type="match status" value="1"/>
</dbReference>
<dbReference type="InterPro" id="IPR042099">
    <property type="entry name" value="ANL_N_sf"/>
</dbReference>
<dbReference type="AlphaFoldDB" id="A0A2S9XWK2"/>